<protein>
    <submittedName>
        <fullName evidence="1">Uncharacterized protein</fullName>
    </submittedName>
</protein>
<sequence length="111" mass="12338">EAPLSVRHNRAFERVAPMLWLRAGSRGRVICDLGEDGWDVADSYGVLENLDQSDEFVAAVSAREGVDIAFVVTDDDSAFQMVCRELPSGVVPVRLYESYLQNFEINTGRSL</sequence>
<evidence type="ECO:0000313" key="2">
    <source>
        <dbReference type="Proteomes" id="UP000004367"/>
    </source>
</evidence>
<evidence type="ECO:0000313" key="1">
    <source>
        <dbReference type="EMBL" id="GAB48036.1"/>
    </source>
</evidence>
<reference evidence="1 2" key="1">
    <citation type="submission" date="2012-02" db="EMBL/GenBank/DDBJ databases">
        <title>Whole genome shotgun sequence of Mobilicoccus pelagius NBRC 104925.</title>
        <authorList>
            <person name="Yoshida Y."/>
            <person name="Hosoyama A."/>
            <person name="Tsuchikane K."/>
            <person name="Katsumata H."/>
            <person name="Yamazaki S."/>
            <person name="Fujita N."/>
        </authorList>
    </citation>
    <scope>NUCLEOTIDE SEQUENCE [LARGE SCALE GENOMIC DNA]</scope>
    <source>
        <strain evidence="1 2">NBRC 104925</strain>
    </source>
</reference>
<dbReference type="eggNOG" id="COG2189">
    <property type="taxonomic scope" value="Bacteria"/>
</dbReference>
<accession>H5UQM8</accession>
<dbReference type="AlphaFoldDB" id="H5UQM8"/>
<organism evidence="1 2">
    <name type="scientific">Mobilicoccus pelagius NBRC 104925</name>
    <dbReference type="NCBI Taxonomy" id="1089455"/>
    <lineage>
        <taxon>Bacteria</taxon>
        <taxon>Bacillati</taxon>
        <taxon>Actinomycetota</taxon>
        <taxon>Actinomycetes</taxon>
        <taxon>Micrococcales</taxon>
        <taxon>Dermatophilaceae</taxon>
        <taxon>Mobilicoccus</taxon>
    </lineage>
</organism>
<comment type="caution">
    <text evidence="1">The sequence shown here is derived from an EMBL/GenBank/DDBJ whole genome shotgun (WGS) entry which is preliminary data.</text>
</comment>
<feature type="non-terminal residue" evidence="1">
    <location>
        <position position="1"/>
    </location>
</feature>
<dbReference type="Proteomes" id="UP000004367">
    <property type="component" value="Unassembled WGS sequence"/>
</dbReference>
<dbReference type="STRING" id="1089455.MOPEL_035_00030"/>
<dbReference type="EMBL" id="BAFE01000033">
    <property type="protein sequence ID" value="GAB48036.1"/>
    <property type="molecule type" value="Genomic_DNA"/>
</dbReference>
<name>H5UQM8_9MICO</name>
<gene>
    <name evidence="1" type="ORF">MOPEL_035_00030</name>
</gene>
<proteinExistence type="predicted"/>
<keyword evidence="2" id="KW-1185">Reference proteome</keyword>